<dbReference type="GO" id="GO:0003824">
    <property type="term" value="F:catalytic activity"/>
    <property type="evidence" value="ECO:0007669"/>
    <property type="project" value="UniProtKB-ARBA"/>
</dbReference>
<dbReference type="PANTHER" id="PTHR43459">
    <property type="entry name" value="ENOYL-COA HYDRATASE"/>
    <property type="match status" value="1"/>
</dbReference>
<evidence type="ECO:0000256" key="1">
    <source>
        <dbReference type="ARBA" id="ARBA00005254"/>
    </source>
</evidence>
<dbReference type="RefSeq" id="WP_203195539.1">
    <property type="nucleotide sequence ID" value="NZ_CP063362.1"/>
</dbReference>
<protein>
    <submittedName>
        <fullName evidence="2">Enoyl-CoA hydratase/isomerase family protein</fullName>
    </submittedName>
</protein>
<dbReference type="PANTHER" id="PTHR43459:SF1">
    <property type="entry name" value="EG:BACN32G11.4 PROTEIN"/>
    <property type="match status" value="1"/>
</dbReference>
<sequence>MNDAVLLDRQGSIAILTLNRPDKRNAIGDAIREALVPLLGEIAADPSYRAVVLTGAGGAFCSGGDLGEMRSRCMLERRARLEGWRSAIRLITRSPKVFVAAVDGPAYGAGFSLALLCDQVVAGPTARFSAAFAKVGLMPDLGLLWSLPGRVGLGRAKALMLSGNVLDAAEAARLGIADHLASEGGTLDEAIRCASRFADAAPGSVSQIKAALARGPARLEEVLDWELDGQPLLAGTEDHEEGKLAFLERRPPRFKGT</sequence>
<dbReference type="Gene3D" id="3.90.226.10">
    <property type="entry name" value="2-enoyl-CoA Hydratase, Chain A, domain 1"/>
    <property type="match status" value="1"/>
</dbReference>
<dbReference type="KEGG" id="xdi:EZH22_10270"/>
<evidence type="ECO:0000313" key="3">
    <source>
        <dbReference type="Proteomes" id="UP000596427"/>
    </source>
</evidence>
<accession>A0A974PSU5</accession>
<dbReference type="InterPro" id="IPR014748">
    <property type="entry name" value="Enoyl-CoA_hydra_C"/>
</dbReference>
<name>A0A974PSU5_9HYPH</name>
<proteinExistence type="inferred from homology"/>
<dbReference type="InterPro" id="IPR001753">
    <property type="entry name" value="Enoyl-CoA_hydra/iso"/>
</dbReference>
<dbReference type="Gene3D" id="1.10.12.10">
    <property type="entry name" value="Lyase 2-enoyl-coa Hydratase, Chain A, domain 2"/>
    <property type="match status" value="1"/>
</dbReference>
<dbReference type="EMBL" id="CP063362">
    <property type="protein sequence ID" value="QRG08628.1"/>
    <property type="molecule type" value="Genomic_DNA"/>
</dbReference>
<dbReference type="Proteomes" id="UP000596427">
    <property type="component" value="Chromosome"/>
</dbReference>
<dbReference type="Pfam" id="PF00378">
    <property type="entry name" value="ECH_1"/>
    <property type="match status" value="1"/>
</dbReference>
<dbReference type="CDD" id="cd06558">
    <property type="entry name" value="crotonase-like"/>
    <property type="match status" value="1"/>
</dbReference>
<comment type="similarity">
    <text evidence="1">Belongs to the enoyl-CoA hydratase/isomerase family.</text>
</comment>
<organism evidence="2 3">
    <name type="scientific">Xanthobacter dioxanivorans</name>
    <dbReference type="NCBI Taxonomy" id="2528964"/>
    <lineage>
        <taxon>Bacteria</taxon>
        <taxon>Pseudomonadati</taxon>
        <taxon>Pseudomonadota</taxon>
        <taxon>Alphaproteobacteria</taxon>
        <taxon>Hyphomicrobiales</taxon>
        <taxon>Xanthobacteraceae</taxon>
        <taxon>Xanthobacter</taxon>
    </lineage>
</organism>
<gene>
    <name evidence="2" type="ORF">EZH22_10270</name>
</gene>
<dbReference type="InterPro" id="IPR029045">
    <property type="entry name" value="ClpP/crotonase-like_dom_sf"/>
</dbReference>
<keyword evidence="3" id="KW-1185">Reference proteome</keyword>
<evidence type="ECO:0000313" key="2">
    <source>
        <dbReference type="EMBL" id="QRG08628.1"/>
    </source>
</evidence>
<dbReference type="SUPFAM" id="SSF52096">
    <property type="entry name" value="ClpP/crotonase"/>
    <property type="match status" value="1"/>
</dbReference>
<reference evidence="2 3" key="1">
    <citation type="submission" date="2020-10" db="EMBL/GenBank/DDBJ databases">
        <title>Degradation of 1,4-Dioxane by Xanthobacter sp. YN2, via a Novel Group-2 Soluble Di-Iron Monooxygenase.</title>
        <authorList>
            <person name="Ma F."/>
            <person name="Wang Y."/>
            <person name="Yang J."/>
            <person name="Guo H."/>
            <person name="Su D."/>
            <person name="Yu L."/>
        </authorList>
    </citation>
    <scope>NUCLEOTIDE SEQUENCE [LARGE SCALE GENOMIC DNA]</scope>
    <source>
        <strain evidence="2 3">YN2</strain>
    </source>
</reference>
<dbReference type="AlphaFoldDB" id="A0A974PSU5"/>